<reference evidence="1 2" key="1">
    <citation type="submission" date="2019-07" db="EMBL/GenBank/DDBJ databases">
        <title>Cryptosporangium phraense sp. nov., isolated from plant litter.</title>
        <authorList>
            <person name="Suriyachadkun C."/>
        </authorList>
    </citation>
    <scope>NUCLEOTIDE SEQUENCE [LARGE SCALE GENOMIC DNA]</scope>
    <source>
        <strain evidence="1 2">A-T 5661</strain>
    </source>
</reference>
<comment type="caution">
    <text evidence="1">The sequence shown here is derived from an EMBL/GenBank/DDBJ whole genome shotgun (WGS) entry which is preliminary data.</text>
</comment>
<keyword evidence="2" id="KW-1185">Reference proteome</keyword>
<sequence length="62" mass="6825">MDVGTLAGLLEEAEDHHGAYEAVAPPHHWWDWYAAYIVSRADGHPSEQAVADAGRHMESILS</sequence>
<name>A0A545AKQ9_9ACTN</name>
<dbReference type="InParanoid" id="A0A545AKQ9"/>
<dbReference type="RefSeq" id="WP_142707619.1">
    <property type="nucleotide sequence ID" value="NZ_VIRS01000021.1"/>
</dbReference>
<evidence type="ECO:0000313" key="2">
    <source>
        <dbReference type="Proteomes" id="UP000317982"/>
    </source>
</evidence>
<dbReference type="Proteomes" id="UP000317982">
    <property type="component" value="Unassembled WGS sequence"/>
</dbReference>
<dbReference type="EMBL" id="VIRS01000021">
    <property type="protein sequence ID" value="TQS41907.1"/>
    <property type="molecule type" value="Genomic_DNA"/>
</dbReference>
<proteinExistence type="predicted"/>
<gene>
    <name evidence="1" type="ORF">FL583_26865</name>
</gene>
<dbReference type="AlphaFoldDB" id="A0A545AKQ9"/>
<protein>
    <submittedName>
        <fullName evidence="1">Bleomycin resistance protein</fullName>
    </submittedName>
</protein>
<organism evidence="1 2">
    <name type="scientific">Cryptosporangium phraense</name>
    <dbReference type="NCBI Taxonomy" id="2593070"/>
    <lineage>
        <taxon>Bacteria</taxon>
        <taxon>Bacillati</taxon>
        <taxon>Actinomycetota</taxon>
        <taxon>Actinomycetes</taxon>
        <taxon>Cryptosporangiales</taxon>
        <taxon>Cryptosporangiaceae</taxon>
        <taxon>Cryptosporangium</taxon>
    </lineage>
</organism>
<evidence type="ECO:0000313" key="1">
    <source>
        <dbReference type="EMBL" id="TQS41907.1"/>
    </source>
</evidence>
<accession>A0A545AKQ9</accession>
<dbReference type="OrthoDB" id="5193712at2"/>